<dbReference type="EMBL" id="LAZR01011307">
    <property type="protein sequence ID" value="KKM62373.1"/>
    <property type="molecule type" value="Genomic_DNA"/>
</dbReference>
<evidence type="ECO:0000256" key="4">
    <source>
        <dbReference type="ARBA" id="ARBA00022989"/>
    </source>
</evidence>
<comment type="subcellular location">
    <subcellularLocation>
        <location evidence="1">Cell membrane</location>
        <topology evidence="1">Multi-pass membrane protein</topology>
    </subcellularLocation>
</comment>
<dbReference type="Pfam" id="PF00892">
    <property type="entry name" value="EamA"/>
    <property type="match status" value="2"/>
</dbReference>
<evidence type="ECO:0000256" key="3">
    <source>
        <dbReference type="ARBA" id="ARBA00022692"/>
    </source>
</evidence>
<feature type="transmembrane region" description="Helical" evidence="6">
    <location>
        <begin position="303"/>
        <end position="323"/>
    </location>
</feature>
<dbReference type="SUPFAM" id="SSF103481">
    <property type="entry name" value="Multidrug resistance efflux transporter EmrE"/>
    <property type="match status" value="2"/>
</dbReference>
<feature type="transmembrane region" description="Helical" evidence="6">
    <location>
        <begin position="12"/>
        <end position="36"/>
    </location>
</feature>
<feature type="domain" description="EamA" evidence="7">
    <location>
        <begin position="20"/>
        <end position="167"/>
    </location>
</feature>
<dbReference type="InterPro" id="IPR050638">
    <property type="entry name" value="AA-Vitamin_Transporters"/>
</dbReference>
<dbReference type="GO" id="GO:0005886">
    <property type="term" value="C:plasma membrane"/>
    <property type="evidence" value="ECO:0007669"/>
    <property type="project" value="UniProtKB-SubCell"/>
</dbReference>
<feature type="transmembrane region" description="Helical" evidence="6">
    <location>
        <begin position="48"/>
        <end position="66"/>
    </location>
</feature>
<organism evidence="8">
    <name type="scientific">marine sediment metagenome</name>
    <dbReference type="NCBI Taxonomy" id="412755"/>
    <lineage>
        <taxon>unclassified sequences</taxon>
        <taxon>metagenomes</taxon>
        <taxon>ecological metagenomes</taxon>
    </lineage>
</organism>
<dbReference type="PANTHER" id="PTHR32322:SF18">
    <property type="entry name" value="S-ADENOSYLMETHIONINE_S-ADENOSYLHOMOCYSTEINE TRANSPORTER"/>
    <property type="match status" value="1"/>
</dbReference>
<feature type="domain" description="EamA" evidence="7">
    <location>
        <begin position="183"/>
        <end position="322"/>
    </location>
</feature>
<dbReference type="InterPro" id="IPR037185">
    <property type="entry name" value="EmrE-like"/>
</dbReference>
<dbReference type="InterPro" id="IPR000620">
    <property type="entry name" value="EamA_dom"/>
</dbReference>
<feature type="transmembrane region" description="Helical" evidence="6">
    <location>
        <begin position="244"/>
        <end position="267"/>
    </location>
</feature>
<evidence type="ECO:0000256" key="1">
    <source>
        <dbReference type="ARBA" id="ARBA00004651"/>
    </source>
</evidence>
<dbReference type="PANTHER" id="PTHR32322">
    <property type="entry name" value="INNER MEMBRANE TRANSPORTER"/>
    <property type="match status" value="1"/>
</dbReference>
<feature type="transmembrane region" description="Helical" evidence="6">
    <location>
        <begin position="214"/>
        <end position="232"/>
    </location>
</feature>
<feature type="transmembrane region" description="Helical" evidence="6">
    <location>
        <begin position="94"/>
        <end position="119"/>
    </location>
</feature>
<feature type="transmembrane region" description="Helical" evidence="6">
    <location>
        <begin position="151"/>
        <end position="170"/>
    </location>
</feature>
<proteinExistence type="predicted"/>
<evidence type="ECO:0000313" key="8">
    <source>
        <dbReference type="EMBL" id="KKM62373.1"/>
    </source>
</evidence>
<dbReference type="AlphaFoldDB" id="A0A0F9IYI4"/>
<reference evidence="8" key="1">
    <citation type="journal article" date="2015" name="Nature">
        <title>Complex archaea that bridge the gap between prokaryotes and eukaryotes.</title>
        <authorList>
            <person name="Spang A."/>
            <person name="Saw J.H."/>
            <person name="Jorgensen S.L."/>
            <person name="Zaremba-Niedzwiedzka K."/>
            <person name="Martijn J."/>
            <person name="Lind A.E."/>
            <person name="van Eijk R."/>
            <person name="Schleper C."/>
            <person name="Guy L."/>
            <person name="Ettema T.J."/>
        </authorList>
    </citation>
    <scope>NUCLEOTIDE SEQUENCE</scope>
</reference>
<evidence type="ECO:0000256" key="5">
    <source>
        <dbReference type="ARBA" id="ARBA00023136"/>
    </source>
</evidence>
<gene>
    <name evidence="8" type="ORF">LCGC14_1522320</name>
</gene>
<comment type="caution">
    <text evidence="8">The sequence shown here is derived from an EMBL/GenBank/DDBJ whole genome shotgun (WGS) entry which is preliminary data.</text>
</comment>
<keyword evidence="3 6" id="KW-0812">Transmembrane</keyword>
<keyword evidence="5 6" id="KW-0472">Membrane</keyword>
<protein>
    <recommendedName>
        <fullName evidence="7">EamA domain-containing protein</fullName>
    </recommendedName>
</protein>
<feature type="transmembrane region" description="Helical" evidence="6">
    <location>
        <begin position="279"/>
        <end position="297"/>
    </location>
</feature>
<feature type="transmembrane region" description="Helical" evidence="6">
    <location>
        <begin position="182"/>
        <end position="202"/>
    </location>
</feature>
<evidence type="ECO:0000256" key="2">
    <source>
        <dbReference type="ARBA" id="ARBA00022475"/>
    </source>
</evidence>
<evidence type="ECO:0000259" key="7">
    <source>
        <dbReference type="Pfam" id="PF00892"/>
    </source>
</evidence>
<accession>A0A0F9IYI4</accession>
<keyword evidence="4 6" id="KW-1133">Transmembrane helix</keyword>
<sequence length="329" mass="37701">MTKVDKMTKKFRLSIPIVYLELLLMIIIWSFSFVIVDIALEFIPPLSIALYRFIIASAAFLIMDLYTKVRKKKNRTEINKINNSEASKFSRNDWILMLFASFTGVSIFFFAQYTAIQIIGPSLPALFVCLLAPIVITVLALIFFNEKLTRLKIIGFIIATIGGFFLITGGNVKNFTPRTPNFLGYLFALITPFLWGAYSIITKKITQKKSSIKMLRNIAYFGTIELFIFVLISKELLVFIQNFLNILLFLCALYIGIGCYILGYYIWQKSQTKLRSSKAASFLYIEPFITLVFSFLLQRSETILLWNILGGIIVLIAVLIINYEKFQFA</sequence>
<evidence type="ECO:0000256" key="6">
    <source>
        <dbReference type="SAM" id="Phobius"/>
    </source>
</evidence>
<keyword evidence="2" id="KW-1003">Cell membrane</keyword>
<name>A0A0F9IYI4_9ZZZZ</name>
<feature type="transmembrane region" description="Helical" evidence="6">
    <location>
        <begin position="125"/>
        <end position="144"/>
    </location>
</feature>